<feature type="transmembrane region" description="Helical" evidence="1">
    <location>
        <begin position="58"/>
        <end position="81"/>
    </location>
</feature>
<evidence type="ECO:0000256" key="1">
    <source>
        <dbReference type="SAM" id="Phobius"/>
    </source>
</evidence>
<dbReference type="RefSeq" id="WP_200521497.1">
    <property type="nucleotide sequence ID" value="NZ_JAEHNZ010000001.1"/>
</dbReference>
<evidence type="ECO:0000313" key="2">
    <source>
        <dbReference type="EMBL" id="MBK0395428.1"/>
    </source>
</evidence>
<sequence length="87" mass="9805">MSSLLFLCFILAWVCRKVCAHFAAKSEKEFMGWGEISMVEMLDEIKALTQKGDKNAKIAFIADMMNMIFIFAGYGCVFFMVGRSLDG</sequence>
<keyword evidence="1" id="KW-0472">Membrane</keyword>
<protein>
    <recommendedName>
        <fullName evidence="4">TMhelix containing protein</fullName>
    </recommendedName>
</protein>
<dbReference type="Proteomes" id="UP000614058">
    <property type="component" value="Unassembled WGS sequence"/>
</dbReference>
<proteinExistence type="predicted"/>
<gene>
    <name evidence="2" type="ORF">JDW22_02200</name>
</gene>
<keyword evidence="3" id="KW-1185">Reference proteome</keyword>
<evidence type="ECO:0000313" key="3">
    <source>
        <dbReference type="Proteomes" id="UP000614058"/>
    </source>
</evidence>
<keyword evidence="1" id="KW-1133">Transmembrane helix</keyword>
<keyword evidence="1" id="KW-0812">Transmembrane</keyword>
<accession>A0ABS1BQG0</accession>
<comment type="caution">
    <text evidence="2">The sequence shown here is derived from an EMBL/GenBank/DDBJ whole genome shotgun (WGS) entry which is preliminary data.</text>
</comment>
<dbReference type="EMBL" id="JAEHNZ010000001">
    <property type="protein sequence ID" value="MBK0395428.1"/>
    <property type="molecule type" value="Genomic_DNA"/>
</dbReference>
<name>A0ABS1BQG0_9NEIS</name>
<evidence type="ECO:0008006" key="4">
    <source>
        <dbReference type="Google" id="ProtNLM"/>
    </source>
</evidence>
<organism evidence="2 3">
    <name type="scientific">Kingella bonacorsii</name>
    <dbReference type="NCBI Taxonomy" id="2796361"/>
    <lineage>
        <taxon>Bacteria</taxon>
        <taxon>Pseudomonadati</taxon>
        <taxon>Pseudomonadota</taxon>
        <taxon>Betaproteobacteria</taxon>
        <taxon>Neisseriales</taxon>
        <taxon>Neisseriaceae</taxon>
        <taxon>Kingella</taxon>
    </lineage>
</organism>
<reference evidence="2 3" key="1">
    <citation type="journal article" date="2021" name="Pathogens">
        <title>Isolation and Characterization of Kingella bonacorsii sp. nov., A Novel Kingella Species Detected in a Stable Periodontitis Subject.</title>
        <authorList>
            <person name="Antezack A."/>
            <person name="Boxberger M."/>
            <person name="Rolland C."/>
            <person name="Monnet-Corti V."/>
            <person name="La Scola B."/>
        </authorList>
    </citation>
    <scope>NUCLEOTIDE SEQUENCE [LARGE SCALE GENOMIC DNA]</scope>
    <source>
        <strain evidence="2 3">Marseille-Q4569</strain>
    </source>
</reference>